<dbReference type="SUPFAM" id="SSF161084">
    <property type="entry name" value="MAPEG domain-like"/>
    <property type="match status" value="1"/>
</dbReference>
<keyword evidence="7" id="KW-1185">Reference proteome</keyword>
<reference evidence="6 7" key="1">
    <citation type="submission" date="2019-03" db="EMBL/GenBank/DDBJ databases">
        <title>Genomic Encyclopedia of Type Strains, Phase IV (KMG-IV): sequencing the most valuable type-strain genomes for metagenomic binning, comparative biology and taxonomic classification.</title>
        <authorList>
            <person name="Goeker M."/>
        </authorList>
    </citation>
    <scope>NUCLEOTIDE SEQUENCE [LARGE SCALE GENOMIC DNA]</scope>
    <source>
        <strain evidence="6 7">DSM 25488</strain>
    </source>
</reference>
<dbReference type="InterPro" id="IPR023352">
    <property type="entry name" value="MAPEG-like_dom_sf"/>
</dbReference>
<dbReference type="OrthoDB" id="328594at2"/>
<dbReference type="Gene3D" id="1.20.120.550">
    <property type="entry name" value="Membrane associated eicosanoid/glutathione metabolism-like domain"/>
    <property type="match status" value="1"/>
</dbReference>
<dbReference type="EMBL" id="SNZB01000004">
    <property type="protein sequence ID" value="TDR19533.1"/>
    <property type="molecule type" value="Genomic_DNA"/>
</dbReference>
<organism evidence="6 7">
    <name type="scientific">Marinicella litoralis</name>
    <dbReference type="NCBI Taxonomy" id="644220"/>
    <lineage>
        <taxon>Bacteria</taxon>
        <taxon>Pseudomonadati</taxon>
        <taxon>Pseudomonadota</taxon>
        <taxon>Gammaproteobacteria</taxon>
        <taxon>Lysobacterales</taxon>
        <taxon>Marinicellaceae</taxon>
        <taxon>Marinicella</taxon>
    </lineage>
</organism>
<name>A0A4R6XQ98_9GAMM</name>
<evidence type="ECO:0000256" key="2">
    <source>
        <dbReference type="ARBA" id="ARBA00022692"/>
    </source>
</evidence>
<feature type="transmembrane region" description="Helical" evidence="5">
    <location>
        <begin position="6"/>
        <end position="25"/>
    </location>
</feature>
<accession>A0A4R6XQ98</accession>
<evidence type="ECO:0000256" key="1">
    <source>
        <dbReference type="ARBA" id="ARBA00004370"/>
    </source>
</evidence>
<protein>
    <recommendedName>
        <fullName evidence="8">MAPEG family protein</fullName>
    </recommendedName>
</protein>
<comment type="caution">
    <text evidence="6">The sequence shown here is derived from an EMBL/GenBank/DDBJ whole genome shotgun (WGS) entry which is preliminary data.</text>
</comment>
<evidence type="ECO:0000313" key="6">
    <source>
        <dbReference type="EMBL" id="TDR19533.1"/>
    </source>
</evidence>
<evidence type="ECO:0008006" key="8">
    <source>
        <dbReference type="Google" id="ProtNLM"/>
    </source>
</evidence>
<keyword evidence="4 5" id="KW-0472">Membrane</keyword>
<evidence type="ECO:0000256" key="3">
    <source>
        <dbReference type="ARBA" id="ARBA00022989"/>
    </source>
</evidence>
<keyword evidence="2 5" id="KW-0812">Transmembrane</keyword>
<keyword evidence="3 5" id="KW-1133">Transmembrane helix</keyword>
<dbReference type="Pfam" id="PF01124">
    <property type="entry name" value="MAPEG"/>
    <property type="match status" value="1"/>
</dbReference>
<dbReference type="Proteomes" id="UP000295724">
    <property type="component" value="Unassembled WGS sequence"/>
</dbReference>
<dbReference type="AlphaFoldDB" id="A0A4R6XQ98"/>
<dbReference type="GO" id="GO:0016020">
    <property type="term" value="C:membrane"/>
    <property type="evidence" value="ECO:0007669"/>
    <property type="project" value="UniProtKB-SubCell"/>
</dbReference>
<feature type="transmembrane region" description="Helical" evidence="5">
    <location>
        <begin position="68"/>
        <end position="92"/>
    </location>
</feature>
<comment type="subcellular location">
    <subcellularLocation>
        <location evidence="1">Membrane</location>
    </subcellularLocation>
</comment>
<feature type="transmembrane region" description="Helical" evidence="5">
    <location>
        <begin position="112"/>
        <end position="134"/>
    </location>
</feature>
<evidence type="ECO:0000256" key="4">
    <source>
        <dbReference type="ARBA" id="ARBA00023136"/>
    </source>
</evidence>
<evidence type="ECO:0000256" key="5">
    <source>
        <dbReference type="SAM" id="Phobius"/>
    </source>
</evidence>
<evidence type="ECO:0000313" key="7">
    <source>
        <dbReference type="Proteomes" id="UP000295724"/>
    </source>
</evidence>
<dbReference type="RefSeq" id="WP_099019830.1">
    <property type="nucleotide sequence ID" value="NZ_NIHB01000004.1"/>
</dbReference>
<proteinExistence type="predicted"/>
<sequence>MNQIIIPVFLQVVLTFGILFTVGFLRFRSVSQRTVHPKDYVLMTGQDQWPVMIQRLGRAFHNQLEMPMLFYVLTILILLTEVQAQILLNMAWLYVGLRYFHALIHIFYNKVLYRFTVFLISSLVLLAMWVLFIFEINSRL</sequence>
<gene>
    <name evidence="6" type="ORF">C8D91_2089</name>
</gene>
<dbReference type="InterPro" id="IPR001129">
    <property type="entry name" value="Membr-assoc_MAPEG"/>
</dbReference>